<evidence type="ECO:0000256" key="2">
    <source>
        <dbReference type="ARBA" id="ARBA00005642"/>
    </source>
</evidence>
<comment type="similarity">
    <text evidence="2 5">Belongs to the pseudouridine synthase TruB family. Type 1 subfamily.</text>
</comment>
<feature type="active site" description="Nucleophile" evidence="5">
    <location>
        <position position="48"/>
    </location>
</feature>
<dbReference type="InterPro" id="IPR020103">
    <property type="entry name" value="PsdUridine_synth_cat_dom_sf"/>
</dbReference>
<dbReference type="Pfam" id="PF16198">
    <property type="entry name" value="TruB_C_2"/>
    <property type="match status" value="1"/>
</dbReference>
<feature type="domain" description="tRNA pseudouridylate synthase B C-terminal" evidence="7">
    <location>
        <begin position="181"/>
        <end position="239"/>
    </location>
</feature>
<dbReference type="InterPro" id="IPR032819">
    <property type="entry name" value="TruB_C"/>
</dbReference>
<comment type="catalytic activity">
    <reaction evidence="1 5">
        <text>uridine(55) in tRNA = pseudouridine(55) in tRNA</text>
        <dbReference type="Rhea" id="RHEA:42532"/>
        <dbReference type="Rhea" id="RHEA-COMP:10101"/>
        <dbReference type="Rhea" id="RHEA-COMP:10102"/>
        <dbReference type="ChEBI" id="CHEBI:65314"/>
        <dbReference type="ChEBI" id="CHEBI:65315"/>
        <dbReference type="EC" id="5.4.99.25"/>
    </reaction>
</comment>
<evidence type="ECO:0000313" key="9">
    <source>
        <dbReference type="Proteomes" id="UP001629244"/>
    </source>
</evidence>
<dbReference type="CDD" id="cd02573">
    <property type="entry name" value="PseudoU_synth_EcTruB"/>
    <property type="match status" value="1"/>
</dbReference>
<dbReference type="EC" id="5.4.99.25" evidence="5"/>
<accession>A0ABW8YLS2</accession>
<dbReference type="Pfam" id="PF01509">
    <property type="entry name" value="TruB_N"/>
    <property type="match status" value="1"/>
</dbReference>
<proteinExistence type="inferred from homology"/>
<dbReference type="InterPro" id="IPR014780">
    <property type="entry name" value="tRNA_psdUridine_synth_TruB"/>
</dbReference>
<evidence type="ECO:0000259" key="6">
    <source>
        <dbReference type="Pfam" id="PF01509"/>
    </source>
</evidence>
<dbReference type="EMBL" id="JBELQC010000001">
    <property type="protein sequence ID" value="MFL9840165.1"/>
    <property type="molecule type" value="Genomic_DNA"/>
</dbReference>
<evidence type="ECO:0000256" key="1">
    <source>
        <dbReference type="ARBA" id="ARBA00000385"/>
    </source>
</evidence>
<dbReference type="NCBIfam" id="TIGR00431">
    <property type="entry name" value="TruB"/>
    <property type="match status" value="1"/>
</dbReference>
<sequence>MHGWIILDKPLGLGSTQGVSAVKRALRDSGYGPKLRDLPKVGHGGTLDPLATGVLPIAVGEATKLAGRMLDSDKVYDFTISFGIETDTLDLEGRPVAESDVRPTREQVEAVLPRFTGPIDQVPPAYSALKVDGARAYDLARKGEAVTLATRAVTIHALTLRDSDGESATLTAHVSKGTYIRSLARDIALALGSVGHVTMLRRVKAGAFTLDSAISLDKLAEAAMGRTLEQCLLPLRAGLDDIPALLLEPGQAGALRQGKVLTGIAADDGQHFALDGDTPVALVAVSDGNVRVVRGFNL</sequence>
<feature type="domain" description="Pseudouridine synthase II N-terminal" evidence="6">
    <location>
        <begin position="38"/>
        <end position="180"/>
    </location>
</feature>
<dbReference type="PANTHER" id="PTHR13767:SF2">
    <property type="entry name" value="PSEUDOURIDYLATE SYNTHASE TRUB1"/>
    <property type="match status" value="1"/>
</dbReference>
<dbReference type="SUPFAM" id="SSF55120">
    <property type="entry name" value="Pseudouridine synthase"/>
    <property type="match status" value="1"/>
</dbReference>
<dbReference type="InterPro" id="IPR002501">
    <property type="entry name" value="PsdUridine_synth_N"/>
</dbReference>
<dbReference type="Proteomes" id="UP001629244">
    <property type="component" value="Unassembled WGS sequence"/>
</dbReference>
<reference evidence="8 9" key="1">
    <citation type="submission" date="2024-06" db="EMBL/GenBank/DDBJ databases">
        <authorList>
            <person name="Kaempfer P."/>
            <person name="Viver T."/>
        </authorList>
    </citation>
    <scope>NUCLEOTIDE SEQUENCE [LARGE SCALE GENOMIC DNA]</scope>
    <source>
        <strain evidence="8 9">ST-64</strain>
    </source>
</reference>
<dbReference type="PANTHER" id="PTHR13767">
    <property type="entry name" value="TRNA-PSEUDOURIDINE SYNTHASE"/>
    <property type="match status" value="1"/>
</dbReference>
<evidence type="ECO:0000256" key="5">
    <source>
        <dbReference type="HAMAP-Rule" id="MF_01080"/>
    </source>
</evidence>
<comment type="function">
    <text evidence="5">Responsible for synthesis of pseudouridine from uracil-55 in the psi GC loop of transfer RNAs.</text>
</comment>
<evidence type="ECO:0000313" key="8">
    <source>
        <dbReference type="EMBL" id="MFL9840165.1"/>
    </source>
</evidence>
<keyword evidence="9" id="KW-1185">Reference proteome</keyword>
<dbReference type="Gene3D" id="3.30.2350.10">
    <property type="entry name" value="Pseudouridine synthase"/>
    <property type="match status" value="1"/>
</dbReference>
<dbReference type="HAMAP" id="MF_01080">
    <property type="entry name" value="TruB_bact"/>
    <property type="match status" value="1"/>
</dbReference>
<organism evidence="8 9">
    <name type="scientific">Sphingomonas plantiphila</name>
    <dbReference type="NCBI Taxonomy" id="3163295"/>
    <lineage>
        <taxon>Bacteria</taxon>
        <taxon>Pseudomonadati</taxon>
        <taxon>Pseudomonadota</taxon>
        <taxon>Alphaproteobacteria</taxon>
        <taxon>Sphingomonadales</taxon>
        <taxon>Sphingomonadaceae</taxon>
        <taxon>Sphingomonas</taxon>
    </lineage>
</organism>
<protein>
    <recommendedName>
        <fullName evidence="5">tRNA pseudouridine synthase B</fullName>
        <ecNumber evidence="5">5.4.99.25</ecNumber>
    </recommendedName>
    <alternativeName>
        <fullName evidence="5">tRNA pseudouridine(55) synthase</fullName>
        <shortName evidence="5">Psi55 synthase</shortName>
    </alternativeName>
    <alternativeName>
        <fullName evidence="5">tRNA pseudouridylate synthase</fullName>
    </alternativeName>
    <alternativeName>
        <fullName evidence="5">tRNA-uridine isomerase</fullName>
    </alternativeName>
</protein>
<evidence type="ECO:0000256" key="4">
    <source>
        <dbReference type="ARBA" id="ARBA00023235"/>
    </source>
</evidence>
<name>A0ABW8YLS2_9SPHN</name>
<dbReference type="RefSeq" id="WP_408077114.1">
    <property type="nucleotide sequence ID" value="NZ_JBELQC010000001.1"/>
</dbReference>
<gene>
    <name evidence="5 8" type="primary">truB</name>
    <name evidence="8" type="ORF">ABS767_04250</name>
</gene>
<comment type="caution">
    <text evidence="8">The sequence shown here is derived from an EMBL/GenBank/DDBJ whole genome shotgun (WGS) entry which is preliminary data.</text>
</comment>
<dbReference type="GO" id="GO:0160148">
    <property type="term" value="F:tRNA pseudouridine(55) synthase activity"/>
    <property type="evidence" value="ECO:0007669"/>
    <property type="project" value="UniProtKB-EC"/>
</dbReference>
<evidence type="ECO:0000259" key="7">
    <source>
        <dbReference type="Pfam" id="PF16198"/>
    </source>
</evidence>
<keyword evidence="3 5" id="KW-0819">tRNA processing</keyword>
<evidence type="ECO:0000256" key="3">
    <source>
        <dbReference type="ARBA" id="ARBA00022694"/>
    </source>
</evidence>
<keyword evidence="4 5" id="KW-0413">Isomerase</keyword>